<dbReference type="Gene3D" id="3.40.50.10240">
    <property type="entry name" value="Thiamin pyrophosphokinase, catalytic domain"/>
    <property type="match status" value="1"/>
</dbReference>
<dbReference type="Gene3D" id="3.40.800.20">
    <property type="entry name" value="Histone deacetylase domain"/>
    <property type="match status" value="1"/>
</dbReference>
<evidence type="ECO:0000313" key="7">
    <source>
        <dbReference type="EMBL" id="SBS93066.1"/>
    </source>
</evidence>
<feature type="domain" description="Histone deacetylase" evidence="6">
    <location>
        <begin position="281"/>
        <end position="382"/>
    </location>
</feature>
<evidence type="ECO:0000259" key="6">
    <source>
        <dbReference type="Pfam" id="PF00850"/>
    </source>
</evidence>
<evidence type="ECO:0000256" key="2">
    <source>
        <dbReference type="ARBA" id="ARBA00022741"/>
    </source>
</evidence>
<evidence type="ECO:0000256" key="4">
    <source>
        <dbReference type="ARBA" id="ARBA00022840"/>
    </source>
</evidence>
<keyword evidence="3" id="KW-0418">Kinase</keyword>
<dbReference type="AlphaFoldDB" id="A0A1A8WP13"/>
<keyword evidence="2" id="KW-0547">Nucleotide-binding</keyword>
<dbReference type="InterPro" id="IPR037138">
    <property type="entry name" value="His_deacetylse_dom_sf"/>
</dbReference>
<gene>
    <name evidence="7" type="ORF">POVCU2_0078740</name>
</gene>
<keyword evidence="4" id="KW-0067">ATP-binding</keyword>
<evidence type="ECO:0000256" key="5">
    <source>
        <dbReference type="SAM" id="MobiDB-lite"/>
    </source>
</evidence>
<dbReference type="InterPro" id="IPR036759">
    <property type="entry name" value="TPK_catalytic_sf"/>
</dbReference>
<dbReference type="Proteomes" id="UP000078560">
    <property type="component" value="Unassembled WGS sequence"/>
</dbReference>
<reference evidence="8" key="1">
    <citation type="submission" date="2016-05" db="EMBL/GenBank/DDBJ databases">
        <authorList>
            <person name="Naeem Raeece"/>
        </authorList>
    </citation>
    <scope>NUCLEOTIDE SEQUENCE [LARGE SCALE GENOMIC DNA]</scope>
</reference>
<dbReference type="GO" id="GO:0004788">
    <property type="term" value="F:thiamine diphosphokinase activity"/>
    <property type="evidence" value="ECO:0007669"/>
    <property type="project" value="InterPro"/>
</dbReference>
<dbReference type="SUPFAM" id="SSF63999">
    <property type="entry name" value="Thiamin pyrophosphokinase, catalytic domain"/>
    <property type="match status" value="1"/>
</dbReference>
<evidence type="ECO:0000256" key="3">
    <source>
        <dbReference type="ARBA" id="ARBA00022777"/>
    </source>
</evidence>
<dbReference type="SUPFAM" id="SSF52768">
    <property type="entry name" value="Arginase/deacetylase"/>
    <property type="match status" value="1"/>
</dbReference>
<dbReference type="Pfam" id="PF00850">
    <property type="entry name" value="Hist_deacetyl"/>
    <property type="match status" value="1"/>
</dbReference>
<evidence type="ECO:0000313" key="8">
    <source>
        <dbReference type="Proteomes" id="UP000078560"/>
    </source>
</evidence>
<dbReference type="InterPro" id="IPR023696">
    <property type="entry name" value="Ureohydrolase_dom_sf"/>
</dbReference>
<name>A0A1A8WP13_PLAOA</name>
<keyword evidence="1" id="KW-0808">Transferase</keyword>
<evidence type="ECO:0000256" key="1">
    <source>
        <dbReference type="ARBA" id="ARBA00022679"/>
    </source>
</evidence>
<accession>A0A1A8WP13</accession>
<dbReference type="GO" id="GO:0016301">
    <property type="term" value="F:kinase activity"/>
    <property type="evidence" value="ECO:0007669"/>
    <property type="project" value="UniProtKB-KW"/>
</dbReference>
<feature type="non-terminal residue" evidence="7">
    <location>
        <position position="413"/>
    </location>
</feature>
<dbReference type="EMBL" id="FLQU01001458">
    <property type="protein sequence ID" value="SBS93066.1"/>
    <property type="molecule type" value="Genomic_DNA"/>
</dbReference>
<dbReference type="InterPro" id="IPR023801">
    <property type="entry name" value="His_deacetylse_dom"/>
</dbReference>
<feature type="compositionally biased region" description="Basic residues" evidence="5">
    <location>
        <begin position="130"/>
        <end position="141"/>
    </location>
</feature>
<organism evidence="7 8">
    <name type="scientific">Plasmodium ovale curtisi</name>
    <dbReference type="NCBI Taxonomy" id="864141"/>
    <lineage>
        <taxon>Eukaryota</taxon>
        <taxon>Sar</taxon>
        <taxon>Alveolata</taxon>
        <taxon>Apicomplexa</taxon>
        <taxon>Aconoidasida</taxon>
        <taxon>Haemosporida</taxon>
        <taxon>Plasmodiidae</taxon>
        <taxon>Plasmodium</taxon>
        <taxon>Plasmodium (Plasmodium)</taxon>
    </lineage>
</organism>
<protein>
    <submittedName>
        <fullName evidence="7">Histone deacetylase 2, putative (HDA2)</fullName>
    </submittedName>
</protein>
<proteinExistence type="predicted"/>
<dbReference type="GO" id="GO:0009229">
    <property type="term" value="P:thiamine diphosphate biosynthetic process"/>
    <property type="evidence" value="ECO:0007669"/>
    <property type="project" value="InterPro"/>
</dbReference>
<dbReference type="GO" id="GO:0005524">
    <property type="term" value="F:ATP binding"/>
    <property type="evidence" value="ECO:0007669"/>
    <property type="project" value="UniProtKB-KW"/>
</dbReference>
<feature type="region of interest" description="Disordered" evidence="5">
    <location>
        <begin position="127"/>
        <end position="149"/>
    </location>
</feature>
<sequence>MTHRRFSNEIGGKDEHFIHNFDFMEYFLSNYEDQSSSISKREHTYSENTNDNGKFITIVLNNVLCKNSSKIINKSDILICADGGANRLYNLYKDIDRLEKTNNINSDQNEIEDKLSNLFNKTIIRDNTKKSHRKHKKHKKLNFQSSSNNDDEFNNHKYALDKIYGSLKNNNSSIDPVINNFYIECDNNNIISTDEYSNYYKHGYYKPPSDIYDNDNYIHNKYQISNIYGNAKDSNNNFNSYIKRKKVSKKTNKFEHSENDCIGFVCDEEYMCEYLHFDENHVESPDRIRCIIKALKEKNIINKMVQIKGREALYDEIKECHTRAHINNIFYSLKKKLKYKKKDVIYPFDKHDTYYTFHTGTVSKRAVGVLLNLCDAILSDKNEKFKYIDFKKSLRYNYNFFKNNFSNDLKKFI</sequence>